<dbReference type="PANTHER" id="PTHR16943:SF8">
    <property type="entry name" value="2-METHYLCITRATE DEHYDRATASE"/>
    <property type="match status" value="1"/>
</dbReference>
<evidence type="ECO:0000256" key="1">
    <source>
        <dbReference type="ARBA" id="ARBA00006174"/>
    </source>
</evidence>
<dbReference type="InterPro" id="IPR045337">
    <property type="entry name" value="MmgE_PrpD_C"/>
</dbReference>
<comment type="similarity">
    <text evidence="1">Belongs to the PrpD family.</text>
</comment>
<evidence type="ECO:0000313" key="5">
    <source>
        <dbReference type="Proteomes" id="UP000736373"/>
    </source>
</evidence>
<dbReference type="Pfam" id="PF03972">
    <property type="entry name" value="MmgE_PrpD_N"/>
    <property type="match status" value="1"/>
</dbReference>
<gene>
    <name evidence="4" type="ORF">F6X42_04770</name>
</gene>
<organism evidence="4 5">
    <name type="scientific">Paraburkholderia podalyriae</name>
    <dbReference type="NCBI Taxonomy" id="1938811"/>
    <lineage>
        <taxon>Bacteria</taxon>
        <taxon>Pseudomonadati</taxon>
        <taxon>Pseudomonadota</taxon>
        <taxon>Betaproteobacteria</taxon>
        <taxon>Burkholderiales</taxon>
        <taxon>Burkholderiaceae</taxon>
        <taxon>Paraburkholderia</taxon>
    </lineage>
</organism>
<comment type="caution">
    <text evidence="4">The sequence shown here is derived from an EMBL/GenBank/DDBJ whole genome shotgun (WGS) entry which is preliminary data.</text>
</comment>
<dbReference type="InterPro" id="IPR036148">
    <property type="entry name" value="MmgE/PrpD_sf"/>
</dbReference>
<proteinExistence type="inferred from homology"/>
<dbReference type="Gene3D" id="1.10.4100.10">
    <property type="entry name" value="2-methylcitrate dehydratase PrpD"/>
    <property type="match status" value="1"/>
</dbReference>
<evidence type="ECO:0000259" key="2">
    <source>
        <dbReference type="Pfam" id="PF03972"/>
    </source>
</evidence>
<dbReference type="InterPro" id="IPR005656">
    <property type="entry name" value="MmgE_PrpD"/>
</dbReference>
<dbReference type="Proteomes" id="UP000736373">
    <property type="component" value="Unassembled WGS sequence"/>
</dbReference>
<dbReference type="SUPFAM" id="SSF103378">
    <property type="entry name" value="2-methylcitrate dehydratase PrpD"/>
    <property type="match status" value="1"/>
</dbReference>
<dbReference type="Pfam" id="PF19305">
    <property type="entry name" value="MmgE_PrpD_C"/>
    <property type="match status" value="1"/>
</dbReference>
<dbReference type="PANTHER" id="PTHR16943">
    <property type="entry name" value="2-METHYLCITRATE DEHYDRATASE-RELATED"/>
    <property type="match status" value="1"/>
</dbReference>
<dbReference type="Gene3D" id="3.30.1330.120">
    <property type="entry name" value="2-methylcitrate dehydratase PrpD"/>
    <property type="match status" value="1"/>
</dbReference>
<sequence length="469" mass="50751">MTHNEAPDASRLFAEFVTTTRFEDLPAKAVASTKRSIFDTVGVMLAGGGPGANAQRIVQMLSRWGGTPSGTVIGHDVCLPAPQAAFANAAMAHQYDFDDVHDEAVAHPTSNSFAGALAAAEEIPGSTGRELLSSVLLGNEIVCRVGLAIKGSLYDYVWIWPAVVAIWGSTTASARVMGLNTQQLQSAYGLTLHQTGTTLECHHGPGSDVRGFRDGFGARNGVTASYMAKAGLRGDAAAFEGKYGFYGAFFRGEYDRERLIGGLGERYEAERISIKAWPSARETHATLQALIEVRERQNIDPASIEKVVLRVGETNLRFCEPGEARRRPTVRMDALCALPFCAGVALAHGSVPLAAFSDEGMVDSRVLALADRVTWQVDESLSEGTVEGGDVEVHLKNGQTYRHQVRHGIGHPDFPISDELLVRKFIDCAALAHRRPSDLKVREFWDVVQNLENIQIDEFSAAIRSLTGT</sequence>
<keyword evidence="5" id="KW-1185">Reference proteome</keyword>
<dbReference type="RefSeq" id="WP_187633095.1">
    <property type="nucleotide sequence ID" value="NZ_VZQQ01000003.1"/>
</dbReference>
<reference evidence="4 5" key="1">
    <citation type="submission" date="2019-09" db="EMBL/GenBank/DDBJ databases">
        <title>Paraburkholderia podalyriae sp. nov., A South African Podalyria-associated rhizobium.</title>
        <authorList>
            <person name="Mavima L."/>
            <person name="Beukes C.W."/>
            <person name="Palmer M."/>
            <person name="De Meyer S.E."/>
            <person name="James E.K."/>
            <person name="Maluk M."/>
            <person name="Avontuur J.R."/>
            <person name="Chan W.Y."/>
            <person name="Venter S.N."/>
            <person name="Steenkamp E.T."/>
        </authorList>
    </citation>
    <scope>NUCLEOTIDE SEQUENCE [LARGE SCALE GENOMIC DNA]</scope>
    <source>
        <strain evidence="4 5">WC7.3b</strain>
    </source>
</reference>
<evidence type="ECO:0000259" key="3">
    <source>
        <dbReference type="Pfam" id="PF19305"/>
    </source>
</evidence>
<dbReference type="InterPro" id="IPR042183">
    <property type="entry name" value="MmgE/PrpD_sf_1"/>
</dbReference>
<name>A0ABR7PHV9_9BURK</name>
<feature type="domain" description="MmgE/PrpD N-terminal" evidence="2">
    <location>
        <begin position="13"/>
        <end position="253"/>
    </location>
</feature>
<dbReference type="InterPro" id="IPR042188">
    <property type="entry name" value="MmgE/PrpD_sf_2"/>
</dbReference>
<protein>
    <submittedName>
        <fullName evidence="4">MmgE/PrpD family protein</fullName>
    </submittedName>
</protein>
<feature type="domain" description="MmgE/PrpD C-terminal" evidence="3">
    <location>
        <begin position="277"/>
        <end position="430"/>
    </location>
</feature>
<accession>A0ABR7PHV9</accession>
<dbReference type="InterPro" id="IPR045336">
    <property type="entry name" value="MmgE_PrpD_N"/>
</dbReference>
<dbReference type="EMBL" id="VZQQ01000003">
    <property type="protein sequence ID" value="MBC8745965.1"/>
    <property type="molecule type" value="Genomic_DNA"/>
</dbReference>
<evidence type="ECO:0000313" key="4">
    <source>
        <dbReference type="EMBL" id="MBC8745965.1"/>
    </source>
</evidence>